<proteinExistence type="predicted"/>
<dbReference type="AlphaFoldDB" id="A0A1M5NF68"/>
<reference evidence="1 2" key="1">
    <citation type="submission" date="2016-11" db="EMBL/GenBank/DDBJ databases">
        <authorList>
            <person name="Jaros S."/>
            <person name="Januszkiewicz K."/>
            <person name="Wedrychowicz H."/>
        </authorList>
    </citation>
    <scope>NUCLEOTIDE SEQUENCE [LARGE SCALE GENOMIC DNA]</scope>
    <source>
        <strain evidence="1 2">GAS138</strain>
    </source>
</reference>
<dbReference type="EMBL" id="LT670817">
    <property type="protein sequence ID" value="SHG88161.1"/>
    <property type="molecule type" value="Genomic_DNA"/>
</dbReference>
<name>A0A1M5NF68_9BRAD</name>
<dbReference type="Proteomes" id="UP000189796">
    <property type="component" value="Chromosome I"/>
</dbReference>
<dbReference type="RefSeq" id="WP_079601896.1">
    <property type="nucleotide sequence ID" value="NZ_LT670817.1"/>
</dbReference>
<protein>
    <submittedName>
        <fullName evidence="1">Uncharacterized protein</fullName>
    </submittedName>
</protein>
<evidence type="ECO:0000313" key="2">
    <source>
        <dbReference type="Proteomes" id="UP000189796"/>
    </source>
</evidence>
<sequence>MTIRTTTIRPGYVVIMRTGITGNVKYSKTILEADTEDADGSLKGRWETERVIANAAELKEATQLRSKMRATVTKTCAPISFGLLCPEDNYAALNQSVDEARALADEFNRRAATTRLSFEVVAGKIESDDVKAVRAINAEVRELLAAMEAGISKFDPKAIRDAADRARELGSMLSPEMAERVKDAIKVARSAATTIKKAGEQSAAEIDLLSIQKITAARTSFLDLDEATEVAAPIHEGRMLDLAPIEMEEVPAYENDIIRDSDGVPVTDAPEIDLGESLAPAAPAVQVPQFEMD</sequence>
<organism evidence="1 2">
    <name type="scientific">Bradyrhizobium erythrophlei</name>
    <dbReference type="NCBI Taxonomy" id="1437360"/>
    <lineage>
        <taxon>Bacteria</taxon>
        <taxon>Pseudomonadati</taxon>
        <taxon>Pseudomonadota</taxon>
        <taxon>Alphaproteobacteria</taxon>
        <taxon>Hyphomicrobiales</taxon>
        <taxon>Nitrobacteraceae</taxon>
        <taxon>Bradyrhizobium</taxon>
    </lineage>
</organism>
<evidence type="ECO:0000313" key="1">
    <source>
        <dbReference type="EMBL" id="SHG88161.1"/>
    </source>
</evidence>
<gene>
    <name evidence="1" type="ORF">SAMN05443248_2971</name>
</gene>
<dbReference type="OrthoDB" id="9830726at2"/>
<accession>A0A1M5NF68</accession>